<dbReference type="Proteomes" id="UP000218615">
    <property type="component" value="Unassembled WGS sequence"/>
</dbReference>
<dbReference type="EMBL" id="FZMP01000196">
    <property type="protein sequence ID" value="SNQ61848.1"/>
    <property type="molecule type" value="Genomic_DNA"/>
</dbReference>
<evidence type="ECO:0000313" key="2">
    <source>
        <dbReference type="Proteomes" id="UP000218615"/>
    </source>
</evidence>
<proteinExistence type="predicted"/>
<evidence type="ECO:0000313" key="1">
    <source>
        <dbReference type="EMBL" id="SNQ61848.1"/>
    </source>
</evidence>
<sequence length="297" mass="32669">MKKSKGLQLGALLGAMLLVSMAAVGAEQPVGANLSSNTINLSNNTINLNNSTIPQEKKLDQNNTGIGEPTMPVFREVVIVYFKEMPASTNGFASKYGVKPIFIDSDIKMAAFETLPVGKTGRVSQRTLDVVSEFSNDSLVEKAFRDEYLFINTKTGYLLINAETGYYSTEPLIQGPEYYEKLRVEYIPNIVRVRFWRAPPSLEEFASKYGGKLMELSDADKFFMAAGFETSNISEFINKISTDPYVASVSLVGTEPSLASISVNNSSEVADTPKASGFESVVSILLLISIIFMMRRR</sequence>
<name>A0A284VRK8_9EURY</name>
<protein>
    <submittedName>
        <fullName evidence="1">Uncharacterized protein</fullName>
    </submittedName>
</protein>
<keyword evidence="2" id="KW-1185">Reference proteome</keyword>
<organism evidence="1 2">
    <name type="scientific">Candidatus Methanoperedens nitratireducens</name>
    <dbReference type="NCBI Taxonomy" id="1392998"/>
    <lineage>
        <taxon>Archaea</taxon>
        <taxon>Methanobacteriati</taxon>
        <taxon>Methanobacteriota</taxon>
        <taxon>Stenosarchaea group</taxon>
        <taxon>Methanomicrobia</taxon>
        <taxon>Methanosarcinales</taxon>
        <taxon>ANME-2 cluster</taxon>
        <taxon>Candidatus Methanoperedentaceae</taxon>
        <taxon>Candidatus Methanoperedens</taxon>
    </lineage>
</organism>
<accession>A0A284VRK8</accession>
<gene>
    <name evidence="1" type="ORF">MNV_50107</name>
</gene>
<dbReference type="AlphaFoldDB" id="A0A284VRK8"/>
<dbReference type="OrthoDB" id="148368at2157"/>
<dbReference type="RefSeq" id="WP_096206474.1">
    <property type="nucleotide sequence ID" value="NZ_FZMP01000196.1"/>
</dbReference>
<reference evidence="2" key="1">
    <citation type="submission" date="2017-06" db="EMBL/GenBank/DDBJ databases">
        <authorList>
            <person name="Cremers G."/>
        </authorList>
    </citation>
    <scope>NUCLEOTIDE SEQUENCE [LARGE SCALE GENOMIC DNA]</scope>
</reference>